<evidence type="ECO:0000256" key="6">
    <source>
        <dbReference type="ARBA" id="ARBA00022989"/>
    </source>
</evidence>
<evidence type="ECO:0000256" key="2">
    <source>
        <dbReference type="ARBA" id="ARBA00009904"/>
    </source>
</evidence>
<dbReference type="Proteomes" id="UP001108240">
    <property type="component" value="Unplaced"/>
</dbReference>
<dbReference type="PANTHER" id="PTHR11629:SF21">
    <property type="entry name" value="V-TYPE PROTON ATPASE 116 KDA SUBUNIT A 3"/>
    <property type="match status" value="1"/>
</dbReference>
<dbReference type="GO" id="GO:0007035">
    <property type="term" value="P:vacuolar acidification"/>
    <property type="evidence" value="ECO:0007669"/>
    <property type="project" value="TreeGrafter"/>
</dbReference>
<accession>A0A8C1FD03</accession>
<evidence type="ECO:0000256" key="1">
    <source>
        <dbReference type="ARBA" id="ARBA00004141"/>
    </source>
</evidence>
<organism evidence="10 11">
    <name type="scientific">Cyprinus carpio carpio</name>
    <dbReference type="NCBI Taxonomy" id="630221"/>
    <lineage>
        <taxon>Eukaryota</taxon>
        <taxon>Metazoa</taxon>
        <taxon>Chordata</taxon>
        <taxon>Craniata</taxon>
        <taxon>Vertebrata</taxon>
        <taxon>Euteleostomi</taxon>
        <taxon>Actinopterygii</taxon>
        <taxon>Neopterygii</taxon>
        <taxon>Teleostei</taxon>
        <taxon>Ostariophysi</taxon>
        <taxon>Cypriniformes</taxon>
        <taxon>Cyprinidae</taxon>
        <taxon>Cyprininae</taxon>
        <taxon>Cyprinus</taxon>
    </lineage>
</organism>
<evidence type="ECO:0000256" key="4">
    <source>
        <dbReference type="ARBA" id="ARBA00022692"/>
    </source>
</evidence>
<evidence type="ECO:0000313" key="11">
    <source>
        <dbReference type="Proteomes" id="UP001108240"/>
    </source>
</evidence>
<feature type="transmembrane region" description="Helical" evidence="9">
    <location>
        <begin position="723"/>
        <end position="747"/>
    </location>
</feature>
<dbReference type="Ensembl" id="ENSCCRT00000096148.2">
    <property type="protein sequence ID" value="ENSCCRP00000088517.2"/>
    <property type="gene ID" value="ENSCCRG00000048079.2"/>
</dbReference>
<feature type="transmembrane region" description="Helical" evidence="9">
    <location>
        <begin position="557"/>
        <end position="584"/>
    </location>
</feature>
<dbReference type="PIRSF" id="PIRSF001293">
    <property type="entry name" value="ATP6V0A1"/>
    <property type="match status" value="1"/>
</dbReference>
<evidence type="ECO:0000256" key="7">
    <source>
        <dbReference type="ARBA" id="ARBA00023065"/>
    </source>
</evidence>
<keyword evidence="8 9" id="KW-0472">Membrane</keyword>
<feature type="transmembrane region" description="Helical" evidence="9">
    <location>
        <begin position="622"/>
        <end position="644"/>
    </location>
</feature>
<comment type="function">
    <text evidence="9">Essential component of the vacuolar proton pump (V-ATPase), a multimeric enzyme that catalyzes the translocation of protons across the membranes. Required for assembly and activity of the V-ATPase.</text>
</comment>
<name>A0A8C1FD03_CYPCA</name>
<feature type="transmembrane region" description="Helical" evidence="9">
    <location>
        <begin position="388"/>
        <end position="412"/>
    </location>
</feature>
<keyword evidence="6 9" id="KW-1133">Transmembrane helix</keyword>
<keyword evidence="4 9" id="KW-0812">Transmembrane</keyword>
<feature type="transmembrane region" description="Helical" evidence="9">
    <location>
        <begin position="433"/>
        <end position="451"/>
    </location>
</feature>
<dbReference type="GO" id="GO:0005886">
    <property type="term" value="C:plasma membrane"/>
    <property type="evidence" value="ECO:0007669"/>
    <property type="project" value="TreeGrafter"/>
</dbReference>
<evidence type="ECO:0000313" key="10">
    <source>
        <dbReference type="Ensembl" id="ENSCCRP00000088517.2"/>
    </source>
</evidence>
<dbReference type="InterPro" id="IPR002490">
    <property type="entry name" value="V-ATPase_116kDa_su"/>
</dbReference>
<dbReference type="InterPro" id="IPR026028">
    <property type="entry name" value="V-type_ATPase_116kDa_su_euka"/>
</dbReference>
<evidence type="ECO:0000256" key="3">
    <source>
        <dbReference type="ARBA" id="ARBA00022448"/>
    </source>
</evidence>
<keyword evidence="11" id="KW-1185">Reference proteome</keyword>
<dbReference type="GO" id="GO:0046961">
    <property type="term" value="F:proton-transporting ATPase activity, rotational mechanism"/>
    <property type="evidence" value="ECO:0007669"/>
    <property type="project" value="InterPro"/>
</dbReference>
<evidence type="ECO:0000256" key="9">
    <source>
        <dbReference type="RuleBase" id="RU361189"/>
    </source>
</evidence>
<keyword evidence="5 9" id="KW-0375">Hydrogen ion transport</keyword>
<dbReference type="GO" id="GO:0051117">
    <property type="term" value="F:ATPase binding"/>
    <property type="evidence" value="ECO:0007669"/>
    <property type="project" value="TreeGrafter"/>
</dbReference>
<feature type="transmembrane region" description="Helical" evidence="9">
    <location>
        <begin position="527"/>
        <end position="545"/>
    </location>
</feature>
<protein>
    <recommendedName>
        <fullName evidence="9">V-type proton ATPase subunit a</fullName>
    </recommendedName>
</protein>
<keyword evidence="7 9" id="KW-0406">Ion transport</keyword>
<comment type="similarity">
    <text evidence="2 9">Belongs to the V-ATPase 116 kDa subunit family.</text>
</comment>
<sequence length="787" mass="90189">MGCLFRSEEMCLVQLFLQAGSAYNCVSELGELGLVEFRDLNPNVNAFQRKFVSEVRRCEEMEKTFKYLEQEISRSLCPPLKGPLPTATPIPPAPQPRELLSIEEESERLARELREVRGERRRRLNSYLVFQKGYHVVQVVILTHCEQVCNETIIMLLTSFLHSFVTGVVHPWKVPAFERLLWRACRGYIIVDFWEMEERLEVPDTGEMIQWTVFVISFWGEQIGQKVKKICYCFHTHTFVYPEGLEEREGILQGLESRIVLSQTEQYMQQLLSRCVCQMPQWKIRVQKCKAVQMVLNLCSPSVTEKCLIAEAWCPVAKLSLLQSALIEGTSGSSVDSFYNRLPAPTSPPTLFDTNTFTSSFQNIVDAYGVASYREVNPAVYTIITFPFLFAVMFGDVGHGLLMTLAALWMILEERDPKMRNNTNEIWRMLFGGRYLILLMGLFSIYTGAVYNECFSKGLSPLSSGWHLKPMMQHYNWSDETLRSNQYLTLDPNVTGVFQGPYLFGIDPIWSLANNHLTFLNSYKMKMSVIIGVIHMTFGVCLSFFNYMYSGDVSSMFLVLIPELVFMLCLFGYLVFMVVFKWIAFGPQDSDRAPSILIHFIDMFVFAENPDNPPLYPGQMRVQRVLVCLALLAVPVLLLGRPLFLYFRHRTNRRTVSRGEIRLEFDCTEVFMHQAIHTIEYCLGCISNTASYLRLWALSLAHAQLSEVLWVMVMRISLSWQGYVGSVLLSVIFSVFAMLTVSILLVMEGLSAFLHALRLDYCSATINKHVSGSEKCSMHTFIHQIPL</sequence>
<dbReference type="GO" id="GO:0000220">
    <property type="term" value="C:vacuolar proton-transporting V-type ATPase, V0 domain"/>
    <property type="evidence" value="ECO:0007669"/>
    <property type="project" value="InterPro"/>
</dbReference>
<dbReference type="AlphaFoldDB" id="A0A8C1FD03"/>
<evidence type="ECO:0000256" key="8">
    <source>
        <dbReference type="ARBA" id="ARBA00023136"/>
    </source>
</evidence>
<reference evidence="10" key="2">
    <citation type="submission" date="2025-09" db="UniProtKB">
        <authorList>
            <consortium name="Ensembl"/>
        </authorList>
    </citation>
    <scope>IDENTIFICATION</scope>
</reference>
<reference evidence="10" key="1">
    <citation type="submission" date="2025-08" db="UniProtKB">
        <authorList>
            <consortium name="Ensembl"/>
        </authorList>
    </citation>
    <scope>IDENTIFICATION</scope>
</reference>
<proteinExistence type="inferred from homology"/>
<comment type="subcellular location">
    <subcellularLocation>
        <location evidence="1">Membrane</location>
        <topology evidence="1">Multi-pass membrane protein</topology>
    </subcellularLocation>
</comment>
<keyword evidence="3 9" id="KW-0813">Transport</keyword>
<evidence type="ECO:0000256" key="5">
    <source>
        <dbReference type="ARBA" id="ARBA00022781"/>
    </source>
</evidence>
<dbReference type="PANTHER" id="PTHR11629">
    <property type="entry name" value="VACUOLAR PROTON ATPASES"/>
    <property type="match status" value="1"/>
</dbReference>
<dbReference type="Pfam" id="PF01496">
    <property type="entry name" value="V_ATPase_I"/>
    <property type="match status" value="2"/>
</dbReference>
<dbReference type="GeneTree" id="ENSGT00950000182881"/>